<dbReference type="PANTHER" id="PTHR43792">
    <property type="entry name" value="GNAT FAMILY, PUTATIVE (AFU_ORTHOLOGUE AFUA_3G00765)-RELATED-RELATED"/>
    <property type="match status" value="1"/>
</dbReference>
<reference evidence="2" key="1">
    <citation type="journal article" date="2020" name="Appl. Environ. Microbiol.">
        <title>Medium-Chain Fatty Acid Synthesis by 'Candidatus Weimeria bifida' gen. nov., sp. nov., and 'Candidatus Pseudoramibacter fermentans' sp. nov.</title>
        <authorList>
            <person name="Scarborough M.J."/>
            <person name="Myers K.S."/>
            <person name="Donohue T.J."/>
            <person name="Noguera D.R."/>
        </authorList>
    </citation>
    <scope>NUCLEOTIDE SEQUENCE</scope>
    <source>
        <strain evidence="2">EUB1.1</strain>
    </source>
</reference>
<gene>
    <name evidence="2" type="ORF">FRC53_00760</name>
</gene>
<proteinExistence type="predicted"/>
<dbReference type="InterPro" id="IPR000182">
    <property type="entry name" value="GNAT_dom"/>
</dbReference>
<evidence type="ECO:0000313" key="2">
    <source>
        <dbReference type="EMBL" id="MQM71973.1"/>
    </source>
</evidence>
<protein>
    <submittedName>
        <fullName evidence="2">GNAT family N-acetyltransferase</fullName>
    </submittedName>
</protein>
<feature type="domain" description="N-acetyltransferase" evidence="1">
    <location>
        <begin position="24"/>
        <end position="176"/>
    </location>
</feature>
<dbReference type="PROSITE" id="PS51186">
    <property type="entry name" value="GNAT"/>
    <property type="match status" value="1"/>
</dbReference>
<comment type="caution">
    <text evidence="2">The sequence shown here is derived from an EMBL/GenBank/DDBJ whole genome shotgun (WGS) entry which is preliminary data.</text>
</comment>
<dbReference type="InterPro" id="IPR016181">
    <property type="entry name" value="Acyl_CoA_acyltransferase"/>
</dbReference>
<dbReference type="Proteomes" id="UP000473648">
    <property type="component" value="Unassembled WGS sequence"/>
</dbReference>
<dbReference type="CDD" id="cd04301">
    <property type="entry name" value="NAT_SF"/>
    <property type="match status" value="1"/>
</dbReference>
<dbReference type="EMBL" id="VOGB01000003">
    <property type="protein sequence ID" value="MQM71973.1"/>
    <property type="molecule type" value="Genomic_DNA"/>
</dbReference>
<evidence type="ECO:0000313" key="3">
    <source>
        <dbReference type="Proteomes" id="UP000473648"/>
    </source>
</evidence>
<dbReference type="AlphaFoldDB" id="A0A6L5GPG4"/>
<dbReference type="Gene3D" id="3.40.630.30">
    <property type="match status" value="1"/>
</dbReference>
<evidence type="ECO:0000259" key="1">
    <source>
        <dbReference type="PROSITE" id="PS51186"/>
    </source>
</evidence>
<organism evidence="2 3">
    <name type="scientific">Candidatus Pseudoramibacter fermentans</name>
    <dbReference type="NCBI Taxonomy" id="2594427"/>
    <lineage>
        <taxon>Bacteria</taxon>
        <taxon>Bacillati</taxon>
        <taxon>Bacillota</taxon>
        <taxon>Clostridia</taxon>
        <taxon>Eubacteriales</taxon>
        <taxon>Eubacteriaceae</taxon>
        <taxon>Pseudoramibacter</taxon>
    </lineage>
</organism>
<dbReference type="PANTHER" id="PTHR43792:SF1">
    <property type="entry name" value="N-ACETYLTRANSFERASE DOMAIN-CONTAINING PROTEIN"/>
    <property type="match status" value="1"/>
</dbReference>
<dbReference type="InterPro" id="IPR051531">
    <property type="entry name" value="N-acetyltransferase"/>
</dbReference>
<name>A0A6L5GPG4_9FIRM</name>
<dbReference type="GO" id="GO:0016747">
    <property type="term" value="F:acyltransferase activity, transferring groups other than amino-acyl groups"/>
    <property type="evidence" value="ECO:0007669"/>
    <property type="project" value="InterPro"/>
</dbReference>
<dbReference type="Pfam" id="PF13302">
    <property type="entry name" value="Acetyltransf_3"/>
    <property type="match status" value="1"/>
</dbReference>
<keyword evidence="3" id="KW-1185">Reference proteome</keyword>
<sequence length="177" mass="19624">MNGTVRLETERLVLRQHVIEDADTLYANFGTDEKMFEYSGWNPYATPEMARATVQRFIDSYADAHFFGWAIEADNQLVGTVGAYDYDAEQSCIEIGLSIDRAHWGKGYATEAVQAVLAYLTGSQQIGTVTAWCASDNIGSKKAMEKCGMRCTGIERGALTIGGKTFDKLNYAYEVEQ</sequence>
<accession>A0A6L5GPG4</accession>
<dbReference type="SUPFAM" id="SSF55729">
    <property type="entry name" value="Acyl-CoA N-acyltransferases (Nat)"/>
    <property type="match status" value="1"/>
</dbReference>